<evidence type="ECO:0000313" key="2">
    <source>
        <dbReference type="EMBL" id="USY20081.1"/>
    </source>
</evidence>
<dbReference type="InterPro" id="IPR029068">
    <property type="entry name" value="Glyas_Bleomycin-R_OHBP_Dase"/>
</dbReference>
<organism evidence="2 3">
    <name type="scientific">Nocardiopsis exhalans</name>
    <dbReference type="NCBI Taxonomy" id="163604"/>
    <lineage>
        <taxon>Bacteria</taxon>
        <taxon>Bacillati</taxon>
        <taxon>Actinomycetota</taxon>
        <taxon>Actinomycetes</taxon>
        <taxon>Streptosporangiales</taxon>
        <taxon>Nocardiopsidaceae</taxon>
        <taxon>Nocardiopsis</taxon>
    </lineage>
</organism>
<feature type="domain" description="VOC" evidence="1">
    <location>
        <begin position="137"/>
        <end position="261"/>
    </location>
</feature>
<dbReference type="Pfam" id="PF00903">
    <property type="entry name" value="Glyoxalase"/>
    <property type="match status" value="2"/>
</dbReference>
<evidence type="ECO:0000313" key="3">
    <source>
        <dbReference type="Proteomes" id="UP001055940"/>
    </source>
</evidence>
<dbReference type="RefSeq" id="WP_254419213.1">
    <property type="nucleotide sequence ID" value="NZ_BAAAJB010000002.1"/>
</dbReference>
<dbReference type="PANTHER" id="PTHR33993:SF14">
    <property type="entry name" value="GB|AAF24581.1"/>
    <property type="match status" value="1"/>
</dbReference>
<dbReference type="InterPro" id="IPR037523">
    <property type="entry name" value="VOC_core"/>
</dbReference>
<dbReference type="InterPro" id="IPR052164">
    <property type="entry name" value="Anthracycline_SecMetBiosynth"/>
</dbReference>
<dbReference type="PROSITE" id="PS51819">
    <property type="entry name" value="VOC"/>
    <property type="match status" value="2"/>
</dbReference>
<proteinExistence type="predicted"/>
<sequence length="266" mass="28837">MITTDFVNGSPCWVDLGATDIEASAEFYTRVFGWEASYTGSRMAGYKLMRSDGAAVAGIAPRIDEDEPPEWGVQFWVTDIEGAAVRAQELGGTILVEPMDLYEFGRFAHIADPQGGWFTLWQAGSFTSAEAVDRPNSLCWVELWTPSAQGSREYYGGLFGWDFEDVGLPGGEGVYTRIRPAGLGEDRYFGGLMEMPAEQLPQAEGRADWHPVFEVADCDATADTVKAAGGQVFMGPEDAPGVGRMAVCSDPFSAGFVLLDPRTGRD</sequence>
<feature type="domain" description="VOC" evidence="1">
    <location>
        <begin position="10"/>
        <end position="123"/>
    </location>
</feature>
<evidence type="ECO:0000259" key="1">
    <source>
        <dbReference type="PROSITE" id="PS51819"/>
    </source>
</evidence>
<dbReference type="InterPro" id="IPR004360">
    <property type="entry name" value="Glyas_Fos-R_dOase_dom"/>
</dbReference>
<dbReference type="Gene3D" id="3.10.180.10">
    <property type="entry name" value="2,3-Dihydroxybiphenyl 1,2-Dioxygenase, domain 1"/>
    <property type="match status" value="2"/>
</dbReference>
<name>A0ABY5DAG4_9ACTN</name>
<accession>A0ABY5DAG4</accession>
<dbReference type="Proteomes" id="UP001055940">
    <property type="component" value="Chromosome"/>
</dbReference>
<protein>
    <submittedName>
        <fullName evidence="2">VOC family protein</fullName>
    </submittedName>
</protein>
<dbReference type="EMBL" id="CP099837">
    <property type="protein sequence ID" value="USY20081.1"/>
    <property type="molecule type" value="Genomic_DNA"/>
</dbReference>
<gene>
    <name evidence="2" type="ORF">NE857_33490</name>
</gene>
<keyword evidence="3" id="KW-1185">Reference proteome</keyword>
<dbReference type="CDD" id="cd07247">
    <property type="entry name" value="SgaA_N_like"/>
    <property type="match status" value="2"/>
</dbReference>
<reference evidence="2" key="1">
    <citation type="submission" date="2022-06" db="EMBL/GenBank/DDBJ databases">
        <authorList>
            <person name="Ping M."/>
        </authorList>
    </citation>
    <scope>NUCLEOTIDE SEQUENCE</scope>
    <source>
        <strain evidence="2">JCM11759T</strain>
    </source>
</reference>
<dbReference type="SUPFAM" id="SSF54593">
    <property type="entry name" value="Glyoxalase/Bleomycin resistance protein/Dihydroxybiphenyl dioxygenase"/>
    <property type="match status" value="2"/>
</dbReference>
<dbReference type="PANTHER" id="PTHR33993">
    <property type="entry name" value="GLYOXALASE-RELATED"/>
    <property type="match status" value="1"/>
</dbReference>